<feature type="signal peptide" evidence="14">
    <location>
        <begin position="1"/>
        <end position="23"/>
    </location>
</feature>
<evidence type="ECO:0000256" key="11">
    <source>
        <dbReference type="ARBA" id="ARBA00023212"/>
    </source>
</evidence>
<dbReference type="InterPro" id="IPR048346">
    <property type="entry name" value="Sarcoglycan_N"/>
</dbReference>
<dbReference type="EnsemblMetazoa" id="AAEL006601-RD">
    <property type="protein sequence ID" value="AAEL006601-PD"/>
    <property type="gene ID" value="AAEL006601"/>
</dbReference>
<evidence type="ECO:0000256" key="8">
    <source>
        <dbReference type="ARBA" id="ARBA00022989"/>
    </source>
</evidence>
<evidence type="ECO:0000313" key="17">
    <source>
        <dbReference type="Proteomes" id="UP000008820"/>
    </source>
</evidence>
<dbReference type="GO" id="GO:0016012">
    <property type="term" value="C:sarcoglycan complex"/>
    <property type="evidence" value="ECO:0007669"/>
    <property type="project" value="InterPro"/>
</dbReference>
<keyword evidence="8 13" id="KW-1133">Transmembrane helix</keyword>
<comment type="subcellular location">
    <subcellularLocation>
        <location evidence="3">Cell membrane</location>
        <location evidence="3">Sarcolemma</location>
        <topology evidence="3">Single-pass membrane protein</topology>
    </subcellularLocation>
    <subcellularLocation>
        <location evidence="2">Cytoplasm</location>
        <location evidence="2">Cytoskeleton</location>
    </subcellularLocation>
</comment>
<dbReference type="InterPro" id="IPR006644">
    <property type="entry name" value="Cadg"/>
</dbReference>
<evidence type="ECO:0000256" key="7">
    <source>
        <dbReference type="ARBA" id="ARBA00022692"/>
    </source>
</evidence>
<dbReference type="AlphaFoldDB" id="A0A6I8TE69"/>
<keyword evidence="6" id="KW-0963">Cytoplasm</keyword>
<dbReference type="SMART" id="SM00736">
    <property type="entry name" value="CADG"/>
    <property type="match status" value="1"/>
</dbReference>
<evidence type="ECO:0000256" key="1">
    <source>
        <dbReference type="ARBA" id="ARBA00002860"/>
    </source>
</evidence>
<keyword evidence="17" id="KW-1185">Reference proteome</keyword>
<evidence type="ECO:0000256" key="9">
    <source>
        <dbReference type="ARBA" id="ARBA00023136"/>
    </source>
</evidence>
<comment type="function">
    <text evidence="1">Component of the sarcoglycan complex, a subcomplex of the dystrophin-glycoprotein complex which forms a link between the F-actin cytoskeleton and the extracellular matrix.</text>
</comment>
<proteinExistence type="inferred from homology"/>
<sequence length="445" mass="51188">MLAKSILLLGMVWCFALGGSVTATYLSDDVYVSELFSLRVEPRMFNWTFQGLTEQFQYRPSLEGYPDLPSWVRYMYSSEYHSGFLYGTPPERVADRKVPIEIIALNKATYETKRIVLILSVHRKPPPRNVIQMKIDNLNWVHMMDPGRIENLKNIFRNDLWQESRQDLHIIFMDSAIKLGARLPLRPQQREGVVVHLGSRADFSGRLLELQEEVKPLYKIASCNYKRTSVQTTFESSGFKLDWCAFKLHAADDDITAMPHHPHESHKPAKGSELSTLRRSDKWDAPMKSEVPDRNYSDEFAVSFAIPGMIFAVLLSVLTVILCFQHEKLRDDDSEYYFDFLFNICTDFFRLKKSYRHEYRPAQPVQMVQYSQPVPPTGTLKSLKDAPPHEENLSLRSTSPSESYYRDGSPRIGNSYLRPKPPPYKPSGGSNCSTMQRKAPIGVDI</sequence>
<keyword evidence="7 13" id="KW-0812">Transmembrane</keyword>
<accession>A0A6I8TE69</accession>
<evidence type="ECO:0000256" key="12">
    <source>
        <dbReference type="SAM" id="MobiDB-lite"/>
    </source>
</evidence>
<feature type="region of interest" description="Disordered" evidence="12">
    <location>
        <begin position="373"/>
        <end position="445"/>
    </location>
</feature>
<dbReference type="InterPro" id="IPR015919">
    <property type="entry name" value="Cadherin-like_sf"/>
</dbReference>
<keyword evidence="9 13" id="KW-0472">Membrane</keyword>
<dbReference type="SUPFAM" id="SSF49313">
    <property type="entry name" value="Cadherin-like"/>
    <property type="match status" value="1"/>
</dbReference>
<evidence type="ECO:0000313" key="16">
    <source>
        <dbReference type="EnsemblMetazoa" id="AAEL006601-PD"/>
    </source>
</evidence>
<dbReference type="PANTHER" id="PTHR10132:SF14">
    <property type="entry name" value="SARCOGLYCAN ALPHA, ISOFORM C"/>
    <property type="match status" value="1"/>
</dbReference>
<dbReference type="InterPro" id="IPR008908">
    <property type="entry name" value="Sarcoglycan_alpha/epsilon"/>
</dbReference>
<dbReference type="Pfam" id="PF05510">
    <property type="entry name" value="Sarcoglycan_2"/>
    <property type="match status" value="1"/>
</dbReference>
<evidence type="ECO:0000256" key="14">
    <source>
        <dbReference type="SAM" id="SignalP"/>
    </source>
</evidence>
<comment type="similarity">
    <text evidence="4">Belongs to the sarcoglycan alpha/epsilon family.</text>
</comment>
<protein>
    <recommendedName>
        <fullName evidence="15">Dystroglycan-type cadherin-like domain-containing protein</fullName>
    </recommendedName>
</protein>
<dbReference type="OrthoDB" id="10019906at2759"/>
<dbReference type="InParanoid" id="A0A6I8TE69"/>
<feature type="chain" id="PRO_5043534535" description="Dystroglycan-type cadherin-like domain-containing protein" evidence="14">
    <location>
        <begin position="24"/>
        <end position="445"/>
    </location>
</feature>
<dbReference type="InterPro" id="IPR048347">
    <property type="entry name" value="Sarcoglycan_C"/>
</dbReference>
<evidence type="ECO:0000259" key="15">
    <source>
        <dbReference type="SMART" id="SM00736"/>
    </source>
</evidence>
<dbReference type="GO" id="GO:0005856">
    <property type="term" value="C:cytoskeleton"/>
    <property type="evidence" value="ECO:0007669"/>
    <property type="project" value="UniProtKB-SubCell"/>
</dbReference>
<feature type="domain" description="Dystroglycan-type cadherin-like" evidence="15">
    <location>
        <begin position="21"/>
        <end position="128"/>
    </location>
</feature>
<dbReference type="PANTHER" id="PTHR10132">
    <property type="entry name" value="ALPHA-/EPSILON-SARCOGLYCAN FAMILY MEMBER"/>
    <property type="match status" value="1"/>
</dbReference>
<reference evidence="16" key="2">
    <citation type="submission" date="2020-05" db="UniProtKB">
        <authorList>
            <consortium name="EnsemblMetazoa"/>
        </authorList>
    </citation>
    <scope>IDENTIFICATION</scope>
    <source>
        <strain evidence="16">LVP_AGWG</strain>
    </source>
</reference>
<dbReference type="Pfam" id="PF20989">
    <property type="entry name" value="Sarcoglycan_2_C"/>
    <property type="match status" value="1"/>
</dbReference>
<gene>
    <name evidence="16" type="primary">5568183</name>
</gene>
<evidence type="ECO:0000256" key="13">
    <source>
        <dbReference type="SAM" id="Phobius"/>
    </source>
</evidence>
<dbReference type="Proteomes" id="UP000008820">
    <property type="component" value="Chromosome 2"/>
</dbReference>
<dbReference type="GO" id="GO:0005509">
    <property type="term" value="F:calcium ion binding"/>
    <property type="evidence" value="ECO:0007669"/>
    <property type="project" value="InterPro"/>
</dbReference>
<evidence type="ECO:0000256" key="6">
    <source>
        <dbReference type="ARBA" id="ARBA00022490"/>
    </source>
</evidence>
<keyword evidence="11" id="KW-0206">Cytoskeleton</keyword>
<keyword evidence="10" id="KW-0325">Glycoprotein</keyword>
<feature type="region of interest" description="Disordered" evidence="12">
    <location>
        <begin position="257"/>
        <end position="279"/>
    </location>
</feature>
<evidence type="ECO:0000256" key="3">
    <source>
        <dbReference type="ARBA" id="ARBA00004513"/>
    </source>
</evidence>
<dbReference type="FunCoup" id="A0A6I8TE69">
    <property type="interactions" value="67"/>
</dbReference>
<name>A0A6I8TE69_AEDAE</name>
<keyword evidence="5" id="KW-1003">Cell membrane</keyword>
<dbReference type="GO" id="GO:0042383">
    <property type="term" value="C:sarcolemma"/>
    <property type="evidence" value="ECO:0007669"/>
    <property type="project" value="UniProtKB-SubCell"/>
</dbReference>
<feature type="transmembrane region" description="Helical" evidence="13">
    <location>
        <begin position="300"/>
        <end position="324"/>
    </location>
</feature>
<evidence type="ECO:0000256" key="2">
    <source>
        <dbReference type="ARBA" id="ARBA00004245"/>
    </source>
</evidence>
<feature type="compositionally biased region" description="Basic and acidic residues" evidence="12">
    <location>
        <begin position="382"/>
        <end position="393"/>
    </location>
</feature>
<organism evidence="16 17">
    <name type="scientific">Aedes aegypti</name>
    <name type="common">Yellowfever mosquito</name>
    <name type="synonym">Culex aegypti</name>
    <dbReference type="NCBI Taxonomy" id="7159"/>
    <lineage>
        <taxon>Eukaryota</taxon>
        <taxon>Metazoa</taxon>
        <taxon>Ecdysozoa</taxon>
        <taxon>Arthropoda</taxon>
        <taxon>Hexapoda</taxon>
        <taxon>Insecta</taxon>
        <taxon>Pterygota</taxon>
        <taxon>Neoptera</taxon>
        <taxon>Endopterygota</taxon>
        <taxon>Diptera</taxon>
        <taxon>Nematocera</taxon>
        <taxon>Culicoidea</taxon>
        <taxon>Culicidae</taxon>
        <taxon>Culicinae</taxon>
        <taxon>Aedini</taxon>
        <taxon>Aedes</taxon>
        <taxon>Stegomyia</taxon>
    </lineage>
</organism>
<reference evidence="16 17" key="1">
    <citation type="submission" date="2017-06" db="EMBL/GenBank/DDBJ databases">
        <title>Aedes aegypti genome working group (AGWG) sequencing and assembly.</title>
        <authorList>
            <consortium name="Aedes aegypti Genome Working Group (AGWG)"/>
            <person name="Matthews B.J."/>
        </authorList>
    </citation>
    <scope>NUCLEOTIDE SEQUENCE [LARGE SCALE GENOMIC DNA]</scope>
    <source>
        <strain evidence="16 17">LVP_AGWG</strain>
    </source>
</reference>
<evidence type="ECO:0000256" key="10">
    <source>
        <dbReference type="ARBA" id="ARBA00023180"/>
    </source>
</evidence>
<evidence type="ECO:0000256" key="5">
    <source>
        <dbReference type="ARBA" id="ARBA00022475"/>
    </source>
</evidence>
<keyword evidence="14" id="KW-0732">Signal</keyword>
<evidence type="ECO:0000256" key="4">
    <source>
        <dbReference type="ARBA" id="ARBA00007721"/>
    </source>
</evidence>